<reference evidence="3" key="1">
    <citation type="submission" date="2015-01" db="EMBL/GenBank/DDBJ databases">
        <title>Comparative genome analysis of Bacillus coagulans HM-08, Clostridium butyricum HM-68, Bacillus subtilis HM-66 and Bacillus paralicheniformis BL-09.</title>
        <authorList>
            <person name="Zhang H."/>
        </authorList>
    </citation>
    <scope>NUCLEOTIDE SEQUENCE [LARGE SCALE GENOMIC DNA]</scope>
    <source>
        <strain evidence="3">HM-08</strain>
    </source>
</reference>
<gene>
    <name evidence="2" type="ORF">SB48_HM08orf05829</name>
</gene>
<feature type="region of interest" description="Disordered" evidence="1">
    <location>
        <begin position="1"/>
        <end position="20"/>
    </location>
</feature>
<accession>A0AAN0WDT9</accession>
<proteinExistence type="predicted"/>
<dbReference type="EMBL" id="CP010525">
    <property type="protein sequence ID" value="AJO24463.1"/>
    <property type="molecule type" value="Genomic_DNA"/>
</dbReference>
<dbReference type="AlphaFoldDB" id="A0AAN0WDT9"/>
<protein>
    <submittedName>
        <fullName evidence="2">Uncharacterized protein</fullName>
    </submittedName>
</protein>
<name>A0AAN0WDT9_HEYCO</name>
<keyword evidence="3" id="KW-1185">Reference proteome</keyword>
<evidence type="ECO:0000313" key="3">
    <source>
        <dbReference type="Proteomes" id="UP000032024"/>
    </source>
</evidence>
<dbReference type="Proteomes" id="UP000032024">
    <property type="component" value="Chromosome"/>
</dbReference>
<evidence type="ECO:0000313" key="2">
    <source>
        <dbReference type="EMBL" id="AJO24463.1"/>
    </source>
</evidence>
<organism evidence="2 3">
    <name type="scientific">Heyndrickxia coagulans</name>
    <name type="common">Weizmannia coagulans</name>
    <dbReference type="NCBI Taxonomy" id="1398"/>
    <lineage>
        <taxon>Bacteria</taxon>
        <taxon>Bacillati</taxon>
        <taxon>Bacillota</taxon>
        <taxon>Bacilli</taxon>
        <taxon>Bacillales</taxon>
        <taxon>Bacillaceae</taxon>
        <taxon>Heyndrickxia</taxon>
    </lineage>
</organism>
<sequence>MTRYDSSRQNQQYFHGNTHIKKPEYRNPGFTSIYLKMCGDCG</sequence>
<evidence type="ECO:0000256" key="1">
    <source>
        <dbReference type="SAM" id="MobiDB-lite"/>
    </source>
</evidence>